<feature type="region of interest" description="Disordered" evidence="9">
    <location>
        <begin position="661"/>
        <end position="714"/>
    </location>
</feature>
<dbReference type="SUPFAM" id="SSF52540">
    <property type="entry name" value="P-loop containing nucleoside triphosphate hydrolases"/>
    <property type="match status" value="2"/>
</dbReference>
<comment type="similarity">
    <text evidence="2">Belongs to the ABC transporter superfamily. ABCB family. Multidrug resistance exporter (TC 3.A.1.201) subfamily.</text>
</comment>
<organism evidence="13 14">
    <name type="scientific">Allomyces macrogynus (strain ATCC 38327)</name>
    <name type="common">Allomyces javanicus var. macrogynus</name>
    <dbReference type="NCBI Taxonomy" id="578462"/>
    <lineage>
        <taxon>Eukaryota</taxon>
        <taxon>Fungi</taxon>
        <taxon>Fungi incertae sedis</taxon>
        <taxon>Blastocladiomycota</taxon>
        <taxon>Blastocladiomycetes</taxon>
        <taxon>Blastocladiales</taxon>
        <taxon>Blastocladiaceae</taxon>
        <taxon>Allomyces</taxon>
    </lineage>
</organism>
<feature type="transmembrane region" description="Helical" evidence="10">
    <location>
        <begin position="243"/>
        <end position="261"/>
    </location>
</feature>
<keyword evidence="3" id="KW-0813">Transport</keyword>
<dbReference type="PANTHER" id="PTHR43394:SF27">
    <property type="entry name" value="ATP-DEPENDENT TRANSLOCASE ABCB1-LIKE"/>
    <property type="match status" value="1"/>
</dbReference>
<name>A0A0L0T018_ALLM3</name>
<keyword evidence="7 10" id="KW-1133">Transmembrane helix</keyword>
<dbReference type="Pfam" id="PF00664">
    <property type="entry name" value="ABC_membrane"/>
    <property type="match status" value="2"/>
</dbReference>
<evidence type="ECO:0000256" key="1">
    <source>
        <dbReference type="ARBA" id="ARBA00004141"/>
    </source>
</evidence>
<dbReference type="InterPro" id="IPR003439">
    <property type="entry name" value="ABC_transporter-like_ATP-bd"/>
</dbReference>
<dbReference type="InterPro" id="IPR017871">
    <property type="entry name" value="ABC_transporter-like_CS"/>
</dbReference>
<dbReference type="GO" id="GO:0016887">
    <property type="term" value="F:ATP hydrolysis activity"/>
    <property type="evidence" value="ECO:0007669"/>
    <property type="project" value="InterPro"/>
</dbReference>
<evidence type="ECO:0000256" key="5">
    <source>
        <dbReference type="ARBA" id="ARBA00022741"/>
    </source>
</evidence>
<dbReference type="EMBL" id="GG745355">
    <property type="protein sequence ID" value="KNE68133.1"/>
    <property type="molecule type" value="Genomic_DNA"/>
</dbReference>
<reference evidence="14" key="2">
    <citation type="submission" date="2009-11" db="EMBL/GenBank/DDBJ databases">
        <title>The Genome Sequence of Allomyces macrogynus strain ATCC 38327.</title>
        <authorList>
            <consortium name="The Broad Institute Genome Sequencing Platform"/>
            <person name="Russ C."/>
            <person name="Cuomo C."/>
            <person name="Shea T."/>
            <person name="Young S.K."/>
            <person name="Zeng Q."/>
            <person name="Koehrsen M."/>
            <person name="Haas B."/>
            <person name="Borodovsky M."/>
            <person name="Guigo R."/>
            <person name="Alvarado L."/>
            <person name="Berlin A."/>
            <person name="Borenstein D."/>
            <person name="Chen Z."/>
            <person name="Engels R."/>
            <person name="Freedman E."/>
            <person name="Gellesch M."/>
            <person name="Goldberg J."/>
            <person name="Griggs A."/>
            <person name="Gujja S."/>
            <person name="Heiman D."/>
            <person name="Hepburn T."/>
            <person name="Howarth C."/>
            <person name="Jen D."/>
            <person name="Larson L."/>
            <person name="Lewis B."/>
            <person name="Mehta T."/>
            <person name="Park D."/>
            <person name="Pearson M."/>
            <person name="Roberts A."/>
            <person name="Saif S."/>
            <person name="Shenoy N."/>
            <person name="Sisk P."/>
            <person name="Stolte C."/>
            <person name="Sykes S."/>
            <person name="Walk T."/>
            <person name="White J."/>
            <person name="Yandava C."/>
            <person name="Burger G."/>
            <person name="Gray M.W."/>
            <person name="Holland P.W.H."/>
            <person name="King N."/>
            <person name="Lang F.B.F."/>
            <person name="Roger A.J."/>
            <person name="Ruiz-Trillo I."/>
            <person name="Lander E."/>
            <person name="Nusbaum C."/>
        </authorList>
    </citation>
    <scope>NUCLEOTIDE SEQUENCE [LARGE SCALE GENOMIC DNA]</scope>
    <source>
        <strain evidence="14">ATCC 38327</strain>
    </source>
</reference>
<dbReference type="InterPro" id="IPR039421">
    <property type="entry name" value="Type_1_exporter"/>
</dbReference>
<feature type="transmembrane region" description="Helical" evidence="10">
    <location>
        <begin position="971"/>
        <end position="997"/>
    </location>
</feature>
<evidence type="ECO:0000256" key="4">
    <source>
        <dbReference type="ARBA" id="ARBA00022692"/>
    </source>
</evidence>
<dbReference type="eggNOG" id="KOG0055">
    <property type="taxonomic scope" value="Eukaryota"/>
</dbReference>
<dbReference type="VEuPathDB" id="FungiDB:AMAG_13302"/>
<feature type="transmembrane region" description="Helical" evidence="10">
    <location>
        <begin position="746"/>
        <end position="774"/>
    </location>
</feature>
<accession>A0A0L0T018</accession>
<feature type="domain" description="ABC transporter" evidence="11">
    <location>
        <begin position="420"/>
        <end position="657"/>
    </location>
</feature>
<feature type="transmembrane region" description="Helical" evidence="10">
    <location>
        <begin position="871"/>
        <end position="890"/>
    </location>
</feature>
<evidence type="ECO:0000256" key="10">
    <source>
        <dbReference type="SAM" id="Phobius"/>
    </source>
</evidence>
<feature type="transmembrane region" description="Helical" evidence="10">
    <location>
        <begin position="794"/>
        <end position="818"/>
    </location>
</feature>
<feature type="domain" description="ABC transporter" evidence="11">
    <location>
        <begin position="1071"/>
        <end position="1310"/>
    </location>
</feature>
<keyword evidence="5" id="KW-0547">Nucleotide-binding</keyword>
<proteinExistence type="inferred from homology"/>
<feature type="compositionally biased region" description="Gly residues" evidence="9">
    <location>
        <begin position="11"/>
        <end position="20"/>
    </location>
</feature>
<keyword evidence="14" id="KW-1185">Reference proteome</keyword>
<dbReference type="InterPro" id="IPR011527">
    <property type="entry name" value="ABC1_TM_dom"/>
</dbReference>
<evidence type="ECO:0000256" key="8">
    <source>
        <dbReference type="ARBA" id="ARBA00023136"/>
    </source>
</evidence>
<evidence type="ECO:0000256" key="7">
    <source>
        <dbReference type="ARBA" id="ARBA00022989"/>
    </source>
</evidence>
<dbReference type="PROSITE" id="PS00211">
    <property type="entry name" value="ABC_TRANSPORTER_1"/>
    <property type="match status" value="2"/>
</dbReference>
<dbReference type="PROSITE" id="PS50893">
    <property type="entry name" value="ABC_TRANSPORTER_2"/>
    <property type="match status" value="2"/>
</dbReference>
<protein>
    <recommendedName>
        <fullName evidence="15">Multidrug resistance protein 1</fullName>
    </recommendedName>
</protein>
<dbReference type="CDD" id="cd18578">
    <property type="entry name" value="ABC_6TM_Pgp_ABCB1_D2_like"/>
    <property type="match status" value="1"/>
</dbReference>
<dbReference type="SUPFAM" id="SSF90123">
    <property type="entry name" value="ABC transporter transmembrane region"/>
    <property type="match status" value="2"/>
</dbReference>
<feature type="transmembrane region" description="Helical" evidence="10">
    <location>
        <begin position="75"/>
        <end position="98"/>
    </location>
</feature>
<dbReference type="CDD" id="cd03249">
    <property type="entry name" value="ABC_MTABC3_MDL1_MDL2"/>
    <property type="match status" value="2"/>
</dbReference>
<dbReference type="Gene3D" id="1.20.1560.10">
    <property type="entry name" value="ABC transporter type 1, transmembrane domain"/>
    <property type="match status" value="1"/>
</dbReference>
<dbReference type="GO" id="GO:0090374">
    <property type="term" value="P:oligopeptide export from mitochondrion"/>
    <property type="evidence" value="ECO:0007669"/>
    <property type="project" value="TreeGrafter"/>
</dbReference>
<comment type="subcellular location">
    <subcellularLocation>
        <location evidence="1">Membrane</location>
        <topology evidence="1">Multi-pass membrane protein</topology>
    </subcellularLocation>
</comment>
<dbReference type="CDD" id="cd18577">
    <property type="entry name" value="ABC_6TM_Pgp_ABCB1_D1_like"/>
    <property type="match status" value="1"/>
</dbReference>
<evidence type="ECO:0000259" key="11">
    <source>
        <dbReference type="PROSITE" id="PS50893"/>
    </source>
</evidence>
<dbReference type="STRING" id="578462.A0A0L0T018"/>
<dbReference type="Proteomes" id="UP000054350">
    <property type="component" value="Unassembled WGS sequence"/>
</dbReference>
<evidence type="ECO:0000256" key="2">
    <source>
        <dbReference type="ARBA" id="ARBA00007577"/>
    </source>
</evidence>
<feature type="transmembrane region" description="Helical" evidence="10">
    <location>
        <begin position="221"/>
        <end position="237"/>
    </location>
</feature>
<dbReference type="GO" id="GO:0005743">
    <property type="term" value="C:mitochondrial inner membrane"/>
    <property type="evidence" value="ECO:0007669"/>
    <property type="project" value="TreeGrafter"/>
</dbReference>
<dbReference type="SMART" id="SM00382">
    <property type="entry name" value="AAA"/>
    <property type="match status" value="2"/>
</dbReference>
<reference evidence="13 14" key="1">
    <citation type="submission" date="2009-11" db="EMBL/GenBank/DDBJ databases">
        <title>Annotation of Allomyces macrogynus ATCC 38327.</title>
        <authorList>
            <consortium name="The Broad Institute Genome Sequencing Platform"/>
            <person name="Russ C."/>
            <person name="Cuomo C."/>
            <person name="Burger G."/>
            <person name="Gray M.W."/>
            <person name="Holland P.W.H."/>
            <person name="King N."/>
            <person name="Lang F.B.F."/>
            <person name="Roger A.J."/>
            <person name="Ruiz-Trillo I."/>
            <person name="Young S.K."/>
            <person name="Zeng Q."/>
            <person name="Gargeya S."/>
            <person name="Fitzgerald M."/>
            <person name="Haas B."/>
            <person name="Abouelleil A."/>
            <person name="Alvarado L."/>
            <person name="Arachchi H.M."/>
            <person name="Berlin A."/>
            <person name="Chapman S.B."/>
            <person name="Gearin G."/>
            <person name="Goldberg J."/>
            <person name="Griggs A."/>
            <person name="Gujja S."/>
            <person name="Hansen M."/>
            <person name="Heiman D."/>
            <person name="Howarth C."/>
            <person name="Larimer J."/>
            <person name="Lui A."/>
            <person name="MacDonald P.J.P."/>
            <person name="McCowen C."/>
            <person name="Montmayeur A."/>
            <person name="Murphy C."/>
            <person name="Neiman D."/>
            <person name="Pearson M."/>
            <person name="Priest M."/>
            <person name="Roberts A."/>
            <person name="Saif S."/>
            <person name="Shea T."/>
            <person name="Sisk P."/>
            <person name="Stolte C."/>
            <person name="Sykes S."/>
            <person name="Wortman J."/>
            <person name="Nusbaum C."/>
            <person name="Birren B."/>
        </authorList>
    </citation>
    <scope>NUCLEOTIDE SEQUENCE [LARGE SCALE GENOMIC DNA]</scope>
    <source>
        <strain evidence="13 14">ATCC 38327</strain>
    </source>
</reference>
<gene>
    <name evidence="13" type="ORF">AMAG_13302</name>
</gene>
<feature type="compositionally biased region" description="Acidic residues" evidence="9">
    <location>
        <begin position="664"/>
        <end position="681"/>
    </location>
</feature>
<dbReference type="FunFam" id="3.40.50.300:FF:000205">
    <property type="entry name" value="ABC transporter B family member 4"/>
    <property type="match status" value="2"/>
</dbReference>
<dbReference type="PANTHER" id="PTHR43394">
    <property type="entry name" value="ATP-DEPENDENT PERMEASE MDL1, MITOCHONDRIAL"/>
    <property type="match status" value="1"/>
</dbReference>
<feature type="transmembrane region" description="Helical" evidence="10">
    <location>
        <begin position="356"/>
        <end position="377"/>
    </location>
</feature>
<evidence type="ECO:0000313" key="13">
    <source>
        <dbReference type="EMBL" id="KNE68133.1"/>
    </source>
</evidence>
<dbReference type="Pfam" id="PF00005">
    <property type="entry name" value="ABC_tran"/>
    <property type="match status" value="2"/>
</dbReference>
<evidence type="ECO:0000313" key="14">
    <source>
        <dbReference type="Proteomes" id="UP000054350"/>
    </source>
</evidence>
<feature type="compositionally biased region" description="Polar residues" evidence="9">
    <location>
        <begin position="694"/>
        <end position="708"/>
    </location>
</feature>
<dbReference type="GO" id="GO:0015421">
    <property type="term" value="F:ABC-type oligopeptide transporter activity"/>
    <property type="evidence" value="ECO:0007669"/>
    <property type="project" value="TreeGrafter"/>
</dbReference>
<keyword evidence="8 10" id="KW-0472">Membrane</keyword>
<feature type="region of interest" description="Disordered" evidence="9">
    <location>
        <begin position="1"/>
        <end position="51"/>
    </location>
</feature>
<evidence type="ECO:0008006" key="15">
    <source>
        <dbReference type="Google" id="ProtNLM"/>
    </source>
</evidence>
<dbReference type="OrthoDB" id="6500128at2759"/>
<dbReference type="PROSITE" id="PS50929">
    <property type="entry name" value="ABC_TM1F"/>
    <property type="match status" value="2"/>
</dbReference>
<keyword evidence="4 10" id="KW-0812">Transmembrane</keyword>
<dbReference type="GO" id="GO:0005524">
    <property type="term" value="F:ATP binding"/>
    <property type="evidence" value="ECO:0007669"/>
    <property type="project" value="UniProtKB-KW"/>
</dbReference>
<dbReference type="InterPro" id="IPR036640">
    <property type="entry name" value="ABC1_TM_sf"/>
</dbReference>
<evidence type="ECO:0000259" key="12">
    <source>
        <dbReference type="PROSITE" id="PS50929"/>
    </source>
</evidence>
<feature type="transmembrane region" description="Helical" evidence="10">
    <location>
        <begin position="896"/>
        <end position="913"/>
    </location>
</feature>
<dbReference type="OMA" id="VNGWIQM"/>
<feature type="domain" description="ABC transmembrane type-1" evidence="12">
    <location>
        <begin position="79"/>
        <end position="385"/>
    </location>
</feature>
<evidence type="ECO:0000256" key="9">
    <source>
        <dbReference type="SAM" id="MobiDB-lite"/>
    </source>
</evidence>
<dbReference type="InterPro" id="IPR027417">
    <property type="entry name" value="P-loop_NTPase"/>
</dbReference>
<keyword evidence="6" id="KW-0067">ATP-binding</keyword>
<feature type="domain" description="ABC transmembrane type-1" evidence="12">
    <location>
        <begin position="752"/>
        <end position="1037"/>
    </location>
</feature>
<dbReference type="Gene3D" id="3.40.50.300">
    <property type="entry name" value="P-loop containing nucleotide triphosphate hydrolases"/>
    <property type="match status" value="2"/>
</dbReference>
<evidence type="ECO:0000256" key="3">
    <source>
        <dbReference type="ARBA" id="ARBA00022448"/>
    </source>
</evidence>
<sequence>MPNEATAVDIDGGGGSGGGDAAPVDDHPADTKTAATKSAPESIPLSDMPDAKPPATLAKRVPYRALFRFATKKDIFCMAVGTAGAVLNGACLPIFNVIMGDTITMFTDHDRVIALSKIYPGRYPPAVMQVLNDAFWNEIVGQIWWILGLAIVTFIVSFLQLGMWQTAGEAQAFRIKQEYFKALLRQEVAYFDNQKRGELTSRITADVEQVQDGIADKVGHTIQYVSTFFISFIVAFVKNAYLTGILCCCIPFLIGASGFTGRMTMKAVREALVSYGRAGAIAEEVFTGLRTVISFGAENREAGRYEQQLEHVRQQESRRGYVAGIGIGLIFFVLFSSYSVGFFVGSLKIADGSIQIGVLITVFLNYLIGSFSLGNAAPYISSFASAQSSAFSIFQVIDRASLVNPFDEGGLKPETLKGRIEFRDIDFAYPTRLDVPILKKFNLTIEPGMTVALVGQSGSGKSTCVGLLQRFYLPLSGSVLLDGVPIEQLNVHWLRSKIGVVGQEPVLFRGTLRENIAWGALGEVTDDQIWHALRQSNAAAFVSDLPDRLDTVISEGGVSLSGGQKQRIAIARALIRDPKIVLLDEATSALDTQSEAVVQAALDAAAEGRTAIVIAHRLSTVKNADLIVAMRKGVVIEAGTHQQLIEKQGFYWSLVKDQQVSSGQDDEDDDQVADAGEESEIETGAGAPLIRAKSNASHAPSVDPSTVVSKGGREAKAGGELVTIEDEVPDEKSPFMRAMRLNLDQWYWTFPGMLFALCAGAITPIYALVYASAITDFGLNYNHPDKVRELGQSWALVFLGIAFGAGIANYLQILCFTVSGEAAVKKVRSAAFRSLLRQEQGFFDRKENSIGALAGKLAVESALIRKLVGDVLGTLVQVTCSLLVGCGLAIYYGWKLALVTLAGAPIVMLAGMYQSRATRGLNNSEGDRASTSLSSEIVSNVRTVASLCLEKLFIGKYAELLGEHRKKQHHAVLLGSLAFGASGGATMFLYIACFLYACQLIMNEGYMFQDLFKVVTTIMFSASLAGRISQSLPDYSKARHAAIELFRIIDRQSAIDIEKPGTDLPDCKGMITFENVHFKYPSRPKVRVHRGLTFAIPAGAKVALVGSSGCGKSTCIQQLERFYDPLRGSITLDGQDITALSLSSLRKHVALVGQEPWLNDTTIREAIRYGAVDPATATDEDVYAAARQADVHEFIMTLPRGYDTAVGEKGRMLSGGQKQRVAIARALMRKPKVLLLDEATSALDAESEVAVQRALDAASKGRTTIAIAHRLSTVANSDIIFVLHHGKVVEQGTHKDLITKRGFYFKLVEAQMDMH</sequence>
<dbReference type="InterPro" id="IPR003593">
    <property type="entry name" value="AAA+_ATPase"/>
</dbReference>
<evidence type="ECO:0000256" key="6">
    <source>
        <dbReference type="ARBA" id="ARBA00022840"/>
    </source>
</evidence>
<feature type="transmembrane region" description="Helical" evidence="10">
    <location>
        <begin position="143"/>
        <end position="164"/>
    </location>
</feature>
<feature type="transmembrane region" description="Helical" evidence="10">
    <location>
        <begin position="321"/>
        <end position="344"/>
    </location>
</feature>